<keyword evidence="5 10" id="KW-1133">Transmembrane helix</keyword>
<evidence type="ECO:0000256" key="2">
    <source>
        <dbReference type="ARBA" id="ARBA00010992"/>
    </source>
</evidence>
<dbReference type="AlphaFoldDB" id="A0AA38H2H6"/>
<keyword evidence="13" id="KW-1185">Reference proteome</keyword>
<feature type="domain" description="Major facilitator superfamily (MFS) profile" evidence="11">
    <location>
        <begin position="29"/>
        <end position="450"/>
    </location>
</feature>
<keyword evidence="4 10" id="KW-0812">Transmembrane</keyword>
<feature type="transmembrane region" description="Helical" evidence="10">
    <location>
        <begin position="181"/>
        <end position="199"/>
    </location>
</feature>
<feature type="transmembrane region" description="Helical" evidence="10">
    <location>
        <begin position="359"/>
        <end position="384"/>
    </location>
</feature>
<dbReference type="NCBIfam" id="TIGR00879">
    <property type="entry name" value="SP"/>
    <property type="match status" value="1"/>
</dbReference>
<comment type="similarity">
    <text evidence="2 8">Belongs to the major facilitator superfamily. Sugar transporter (TC 2.A.1.1) family.</text>
</comment>
<feature type="transmembrane region" description="Helical" evidence="10">
    <location>
        <begin position="332"/>
        <end position="353"/>
    </location>
</feature>
<dbReference type="Gene3D" id="1.20.1250.20">
    <property type="entry name" value="MFS general substrate transporter like domains"/>
    <property type="match status" value="1"/>
</dbReference>
<proteinExistence type="inferred from homology"/>
<dbReference type="PROSITE" id="PS50850">
    <property type="entry name" value="MFS"/>
    <property type="match status" value="1"/>
</dbReference>
<comment type="catalytic activity">
    <reaction evidence="7">
        <text>myo-inositol(out) + H(+)(out) = myo-inositol(in) + H(+)(in)</text>
        <dbReference type="Rhea" id="RHEA:60364"/>
        <dbReference type="ChEBI" id="CHEBI:15378"/>
        <dbReference type="ChEBI" id="CHEBI:17268"/>
    </reaction>
</comment>
<dbReference type="InterPro" id="IPR036259">
    <property type="entry name" value="MFS_trans_sf"/>
</dbReference>
<comment type="caution">
    <text evidence="12">The sequence shown here is derived from an EMBL/GenBank/DDBJ whole genome shotgun (WGS) entry which is preliminary data.</text>
</comment>
<dbReference type="GO" id="GO:0005351">
    <property type="term" value="F:carbohydrate:proton symporter activity"/>
    <property type="evidence" value="ECO:0007669"/>
    <property type="project" value="TreeGrafter"/>
</dbReference>
<feature type="region of interest" description="Disordered" evidence="9">
    <location>
        <begin position="463"/>
        <end position="505"/>
    </location>
</feature>
<feature type="compositionally biased region" description="Acidic residues" evidence="9">
    <location>
        <begin position="464"/>
        <end position="483"/>
    </location>
</feature>
<gene>
    <name evidence="12" type="ORF">MKK02DRAFT_38106</name>
</gene>
<dbReference type="Pfam" id="PF00083">
    <property type="entry name" value="Sugar_tr"/>
    <property type="match status" value="1"/>
</dbReference>
<dbReference type="PRINTS" id="PR00171">
    <property type="entry name" value="SUGRTRNSPORT"/>
</dbReference>
<evidence type="ECO:0000256" key="9">
    <source>
        <dbReference type="SAM" id="MobiDB-lite"/>
    </source>
</evidence>
<name>A0AA38H2H6_9TREE</name>
<sequence>MPTTPSIPVPHVHGKTSRKLKGRSLLYSVSAFISIGVWLFGYDQGVMSGLITGPYFKAYFNQPSSATVGNMVASLEIGAFITSLLAAHFADTRGRRMTLRMGALIFTVGGAFQTFCGGLTSMVIGRVISGFGVGFLSMVVPIYQRGLLGSVEFTGNIVGYSSSVWIGYACSFLKNDFSWRLPLFIQCIGGAILFFGSFVTPESPRYLIDTDQEVEGLGVIADFQGKELDDEKVVEEYKEIRDAVLLDRAVGDRSYRALWRRYRGRVLIAMSSQMFAQLNGINVISYYAPLVFEQAGWIGRDAILMTGINSLFYMASSLPPWILMDRAGRRPILLTGAVAMAIALTLTGWWIYIDQAYTPNAVVICVIIYNAAFGMSWGPVPWLYPPEIMPLPFRAKGVSLSTATNWLFNYWVGVSTPVFQDLIGWRLYPMHAFFCSLSFVTVYFLYPETKGVLLEDMDQLFGDEPIEDDDDGDDDGDEADDSGSESSLPIARKPSPSPGRRRAPSGIFARLGDSLAGVFGQKRTGARGEYNAVDGEQ</sequence>
<keyword evidence="3 8" id="KW-0813">Transport</keyword>
<feature type="transmembrane region" description="Helical" evidence="10">
    <location>
        <begin position="266"/>
        <end position="290"/>
    </location>
</feature>
<feature type="transmembrane region" description="Helical" evidence="10">
    <location>
        <begin position="25"/>
        <end position="42"/>
    </location>
</feature>
<dbReference type="Proteomes" id="UP001164286">
    <property type="component" value="Unassembled WGS sequence"/>
</dbReference>
<evidence type="ECO:0000256" key="8">
    <source>
        <dbReference type="RuleBase" id="RU003346"/>
    </source>
</evidence>
<reference evidence="12" key="1">
    <citation type="journal article" date="2022" name="G3 (Bethesda)">
        <title>High quality genome of the basidiomycete yeast Dioszegia hungarica PDD-24b-2 isolated from cloud water.</title>
        <authorList>
            <person name="Jarrige D."/>
            <person name="Haridas S."/>
            <person name="Bleykasten-Grosshans C."/>
            <person name="Joly M."/>
            <person name="Nadalig T."/>
            <person name="Sancelme M."/>
            <person name="Vuilleumier S."/>
            <person name="Grigoriev I.V."/>
            <person name="Amato P."/>
            <person name="Bringel F."/>
        </authorList>
    </citation>
    <scope>NUCLEOTIDE SEQUENCE</scope>
    <source>
        <strain evidence="12">PDD-24b-2</strain>
    </source>
</reference>
<dbReference type="RefSeq" id="XP_052943229.1">
    <property type="nucleotide sequence ID" value="XM_053089931.1"/>
</dbReference>
<dbReference type="PANTHER" id="PTHR48022">
    <property type="entry name" value="PLASTIDIC GLUCOSE TRANSPORTER 4"/>
    <property type="match status" value="1"/>
</dbReference>
<dbReference type="EMBL" id="JAKWFO010000008">
    <property type="protein sequence ID" value="KAI9633452.1"/>
    <property type="molecule type" value="Genomic_DNA"/>
</dbReference>
<evidence type="ECO:0000256" key="10">
    <source>
        <dbReference type="SAM" id="Phobius"/>
    </source>
</evidence>
<dbReference type="InterPro" id="IPR003663">
    <property type="entry name" value="Sugar/inositol_transpt"/>
</dbReference>
<dbReference type="InterPro" id="IPR050360">
    <property type="entry name" value="MFS_Sugar_Transporters"/>
</dbReference>
<evidence type="ECO:0000313" key="13">
    <source>
        <dbReference type="Proteomes" id="UP001164286"/>
    </source>
</evidence>
<dbReference type="GeneID" id="77729136"/>
<feature type="transmembrane region" description="Helical" evidence="10">
    <location>
        <begin position="102"/>
        <end position="128"/>
    </location>
</feature>
<comment type="subcellular location">
    <subcellularLocation>
        <location evidence="1">Membrane</location>
        <topology evidence="1">Multi-pass membrane protein</topology>
    </subcellularLocation>
</comment>
<evidence type="ECO:0000256" key="4">
    <source>
        <dbReference type="ARBA" id="ARBA00022692"/>
    </source>
</evidence>
<evidence type="ECO:0000256" key="3">
    <source>
        <dbReference type="ARBA" id="ARBA00022448"/>
    </source>
</evidence>
<evidence type="ECO:0000259" key="11">
    <source>
        <dbReference type="PROSITE" id="PS50850"/>
    </source>
</evidence>
<dbReference type="FunFam" id="1.20.1250.20:FF:000119">
    <property type="entry name" value="MFS monosaccharide transporter, putative"/>
    <property type="match status" value="1"/>
</dbReference>
<evidence type="ECO:0000313" key="12">
    <source>
        <dbReference type="EMBL" id="KAI9633452.1"/>
    </source>
</evidence>
<keyword evidence="12" id="KW-0675">Receptor</keyword>
<evidence type="ECO:0000256" key="5">
    <source>
        <dbReference type="ARBA" id="ARBA00022989"/>
    </source>
</evidence>
<evidence type="ECO:0000256" key="7">
    <source>
        <dbReference type="ARBA" id="ARBA00049119"/>
    </source>
</evidence>
<feature type="transmembrane region" description="Helical" evidence="10">
    <location>
        <begin position="428"/>
        <end position="446"/>
    </location>
</feature>
<accession>A0AA38H2H6</accession>
<dbReference type="InterPro" id="IPR020846">
    <property type="entry name" value="MFS_dom"/>
</dbReference>
<feature type="transmembrane region" description="Helical" evidence="10">
    <location>
        <begin position="71"/>
        <end position="90"/>
    </location>
</feature>
<evidence type="ECO:0000256" key="6">
    <source>
        <dbReference type="ARBA" id="ARBA00023136"/>
    </source>
</evidence>
<feature type="compositionally biased region" description="Low complexity" evidence="9">
    <location>
        <begin position="484"/>
        <end position="494"/>
    </location>
</feature>
<dbReference type="PANTHER" id="PTHR48022:SF73">
    <property type="entry name" value="METABOLITE TRANSPORT PROTEIN YDL199C-RELATED"/>
    <property type="match status" value="1"/>
</dbReference>
<feature type="transmembrane region" description="Helical" evidence="10">
    <location>
        <begin position="302"/>
        <end position="323"/>
    </location>
</feature>
<organism evidence="12 13">
    <name type="scientific">Dioszegia hungarica</name>
    <dbReference type="NCBI Taxonomy" id="4972"/>
    <lineage>
        <taxon>Eukaryota</taxon>
        <taxon>Fungi</taxon>
        <taxon>Dikarya</taxon>
        <taxon>Basidiomycota</taxon>
        <taxon>Agaricomycotina</taxon>
        <taxon>Tremellomycetes</taxon>
        <taxon>Tremellales</taxon>
        <taxon>Bulleribasidiaceae</taxon>
        <taxon>Dioszegia</taxon>
    </lineage>
</organism>
<feature type="transmembrane region" description="Helical" evidence="10">
    <location>
        <begin position="391"/>
        <end position="408"/>
    </location>
</feature>
<evidence type="ECO:0000256" key="1">
    <source>
        <dbReference type="ARBA" id="ARBA00004141"/>
    </source>
</evidence>
<dbReference type="InterPro" id="IPR005828">
    <property type="entry name" value="MFS_sugar_transport-like"/>
</dbReference>
<dbReference type="GO" id="GO:0016020">
    <property type="term" value="C:membrane"/>
    <property type="evidence" value="ECO:0007669"/>
    <property type="project" value="UniProtKB-SubCell"/>
</dbReference>
<protein>
    <submittedName>
        <fullName evidence="12">Receptor</fullName>
    </submittedName>
</protein>
<keyword evidence="6 10" id="KW-0472">Membrane</keyword>
<dbReference type="SUPFAM" id="SSF103473">
    <property type="entry name" value="MFS general substrate transporter"/>
    <property type="match status" value="1"/>
</dbReference>